<gene>
    <name evidence="2" type="ORF">METZ01_LOCUS31606</name>
</gene>
<proteinExistence type="predicted"/>
<name>A0A381QHC9_9ZZZZ</name>
<keyword evidence="1" id="KW-0812">Transmembrane</keyword>
<evidence type="ECO:0000313" key="2">
    <source>
        <dbReference type="EMBL" id="SUZ78752.1"/>
    </source>
</evidence>
<keyword evidence="1" id="KW-1133">Transmembrane helix</keyword>
<reference evidence="2" key="1">
    <citation type="submission" date="2018-05" db="EMBL/GenBank/DDBJ databases">
        <authorList>
            <person name="Lanie J.A."/>
            <person name="Ng W.-L."/>
            <person name="Kazmierczak K.M."/>
            <person name="Andrzejewski T.M."/>
            <person name="Davidsen T.M."/>
            <person name="Wayne K.J."/>
            <person name="Tettelin H."/>
            <person name="Glass J.I."/>
            <person name="Rusch D."/>
            <person name="Podicherti R."/>
            <person name="Tsui H.-C.T."/>
            <person name="Winkler M.E."/>
        </authorList>
    </citation>
    <scope>NUCLEOTIDE SEQUENCE</scope>
</reference>
<accession>A0A381QHC9</accession>
<evidence type="ECO:0000256" key="1">
    <source>
        <dbReference type="SAM" id="Phobius"/>
    </source>
</evidence>
<organism evidence="2">
    <name type="scientific">marine metagenome</name>
    <dbReference type="NCBI Taxonomy" id="408172"/>
    <lineage>
        <taxon>unclassified sequences</taxon>
        <taxon>metagenomes</taxon>
        <taxon>ecological metagenomes</taxon>
    </lineage>
</organism>
<feature type="transmembrane region" description="Helical" evidence="1">
    <location>
        <begin position="12"/>
        <end position="41"/>
    </location>
</feature>
<dbReference type="AlphaFoldDB" id="A0A381QHC9"/>
<dbReference type="EMBL" id="UINC01001365">
    <property type="protein sequence ID" value="SUZ78752.1"/>
    <property type="molecule type" value="Genomic_DNA"/>
</dbReference>
<protein>
    <submittedName>
        <fullName evidence="2">Uncharacterized protein</fullName>
    </submittedName>
</protein>
<sequence>MPSTFKLNIIRYRFMTFAINTCSGVRFFSFCLICLVSIVFLGEFVENDGVLAQEKQTLKCPELSNPNSSEELKELRDCLQKVKFEIQSGRRMQKIQRSYDGSLELVKQLNLVMDNETSKQITEDSLNNNSADQ</sequence>
<keyword evidence="1" id="KW-0472">Membrane</keyword>